<keyword evidence="4" id="KW-1185">Reference proteome</keyword>
<evidence type="ECO:0000313" key="4">
    <source>
        <dbReference type="Proteomes" id="UP000293342"/>
    </source>
</evidence>
<evidence type="ECO:0000256" key="2">
    <source>
        <dbReference type="SAM" id="MobiDB-lite"/>
    </source>
</evidence>
<feature type="region of interest" description="Disordered" evidence="2">
    <location>
        <begin position="110"/>
        <end position="153"/>
    </location>
</feature>
<name>A0A4R0IUW4_9ACTN</name>
<protein>
    <submittedName>
        <fullName evidence="3">Uncharacterized protein</fullName>
    </submittedName>
</protein>
<reference evidence="3 4" key="1">
    <citation type="submission" date="2019-02" db="EMBL/GenBank/DDBJ databases">
        <title>Kribbella capetownensis sp. nov. and Kribbella speibonae sp. nov., isolated from soil.</title>
        <authorList>
            <person name="Curtis S.M."/>
            <person name="Norton I."/>
            <person name="Everest G.J."/>
            <person name="Meyers P.R."/>
        </authorList>
    </citation>
    <scope>NUCLEOTIDE SEQUENCE [LARGE SCALE GENOMIC DNA]</scope>
    <source>
        <strain evidence="3 4">YM53</strain>
    </source>
</reference>
<evidence type="ECO:0000256" key="1">
    <source>
        <dbReference type="SAM" id="Coils"/>
    </source>
</evidence>
<feature type="region of interest" description="Disordered" evidence="2">
    <location>
        <begin position="1"/>
        <end position="20"/>
    </location>
</feature>
<dbReference type="OrthoDB" id="3541690at2"/>
<comment type="caution">
    <text evidence="3">The sequence shown here is derived from an EMBL/GenBank/DDBJ whole genome shotgun (WGS) entry which is preliminary data.</text>
</comment>
<evidence type="ECO:0000313" key="3">
    <source>
        <dbReference type="EMBL" id="TCC35258.1"/>
    </source>
</evidence>
<dbReference type="EMBL" id="SJKD01000017">
    <property type="protein sequence ID" value="TCC35258.1"/>
    <property type="molecule type" value="Genomic_DNA"/>
</dbReference>
<feature type="coiled-coil region" evidence="1">
    <location>
        <begin position="170"/>
        <end position="218"/>
    </location>
</feature>
<dbReference type="RefSeq" id="WP_131519227.1">
    <property type="nucleotide sequence ID" value="NZ_SJKD01000017.1"/>
</dbReference>
<sequence>MTQLGEQLRETYLSSDSTRRRELTRQRHDLVRSLVRVACDRAAGGRRVTPATTERLTETLDAALVDPAAAQLLRSGQLTSALRRVGFGVVDENGDPVGFAPIGPRVVRRVAPPRKSPTSTTTRRLPAKAGHSPVDHTLKQRRAGQRKRRDEAQADYTLAAAEHEQAGHVLDAHQHRIADLEADLVRLNDQLEQTRQTLREARKQTRRLERAFHQAARNAAAVRKRFDTEEQRLTAME</sequence>
<keyword evidence="1" id="KW-0175">Coiled coil</keyword>
<gene>
    <name evidence="3" type="ORF">E0H75_41465</name>
</gene>
<dbReference type="Proteomes" id="UP000293342">
    <property type="component" value="Unassembled WGS sequence"/>
</dbReference>
<organism evidence="3 4">
    <name type="scientific">Kribbella capetownensis</name>
    <dbReference type="NCBI Taxonomy" id="1572659"/>
    <lineage>
        <taxon>Bacteria</taxon>
        <taxon>Bacillati</taxon>
        <taxon>Actinomycetota</taxon>
        <taxon>Actinomycetes</taxon>
        <taxon>Propionibacteriales</taxon>
        <taxon>Kribbellaceae</taxon>
        <taxon>Kribbella</taxon>
    </lineage>
</organism>
<accession>A0A4R0IUW4</accession>
<dbReference type="AlphaFoldDB" id="A0A4R0IUW4"/>
<proteinExistence type="predicted"/>